<evidence type="ECO:0000256" key="10">
    <source>
        <dbReference type="SAM" id="Phobius"/>
    </source>
</evidence>
<dbReference type="InterPro" id="IPR026082">
    <property type="entry name" value="ABCA"/>
</dbReference>
<proteinExistence type="inferred from homology"/>
<feature type="transmembrane region" description="Helical" evidence="10">
    <location>
        <begin position="998"/>
        <end position="1016"/>
    </location>
</feature>
<feature type="domain" description="ABC transporter" evidence="11">
    <location>
        <begin position="462"/>
        <end position="699"/>
    </location>
</feature>
<dbReference type="OrthoDB" id="8061355at2759"/>
<dbReference type="GO" id="GO:0005319">
    <property type="term" value="F:lipid transporter activity"/>
    <property type="evidence" value="ECO:0007669"/>
    <property type="project" value="TreeGrafter"/>
</dbReference>
<dbReference type="PANTHER" id="PTHR19229:SF36">
    <property type="entry name" value="ATP-BINDING CASSETTE SUB-FAMILY A MEMBER 2"/>
    <property type="match status" value="1"/>
</dbReference>
<dbReference type="GO" id="GO:0016887">
    <property type="term" value="F:ATP hydrolysis activity"/>
    <property type="evidence" value="ECO:0007669"/>
    <property type="project" value="InterPro"/>
</dbReference>
<dbReference type="PANTHER" id="PTHR19229">
    <property type="entry name" value="ATP-BINDING CASSETTE TRANSPORTER SUBFAMILY A ABCA"/>
    <property type="match status" value="1"/>
</dbReference>
<dbReference type="SMART" id="SM00382">
    <property type="entry name" value="AAA"/>
    <property type="match status" value="2"/>
</dbReference>
<evidence type="ECO:0000256" key="3">
    <source>
        <dbReference type="ARBA" id="ARBA00022448"/>
    </source>
</evidence>
<feature type="transmembrane region" description="Helical" evidence="10">
    <location>
        <begin position="1070"/>
        <end position="1090"/>
    </location>
</feature>
<feature type="transmembrane region" description="Helical" evidence="10">
    <location>
        <begin position="373"/>
        <end position="394"/>
    </location>
</feature>
<dbReference type="InterPro" id="IPR003593">
    <property type="entry name" value="AAA+_ATPase"/>
</dbReference>
<name>A0A6A6XJL8_9PLEO</name>
<dbReference type="Pfam" id="PF12698">
    <property type="entry name" value="ABC2_membrane_3"/>
    <property type="match status" value="2"/>
</dbReference>
<dbReference type="GO" id="GO:0016020">
    <property type="term" value="C:membrane"/>
    <property type="evidence" value="ECO:0007669"/>
    <property type="project" value="UniProtKB-SubCell"/>
</dbReference>
<feature type="transmembrane region" description="Helical" evidence="10">
    <location>
        <begin position="286"/>
        <end position="306"/>
    </location>
</feature>
<dbReference type="GO" id="GO:0005524">
    <property type="term" value="F:ATP binding"/>
    <property type="evidence" value="ECO:0007669"/>
    <property type="project" value="UniProtKB-KW"/>
</dbReference>
<feature type="transmembrane region" description="Helical" evidence="10">
    <location>
        <begin position="1141"/>
        <end position="1163"/>
    </location>
</feature>
<evidence type="ECO:0000313" key="13">
    <source>
        <dbReference type="Proteomes" id="UP000799757"/>
    </source>
</evidence>
<dbReference type="PROSITE" id="PS00211">
    <property type="entry name" value="ABC_TRANSPORTER_1"/>
    <property type="match status" value="2"/>
</dbReference>
<dbReference type="Pfam" id="PF00005">
    <property type="entry name" value="ABC_tran"/>
    <property type="match status" value="2"/>
</dbReference>
<keyword evidence="3" id="KW-0813">Transport</keyword>
<dbReference type="InterPro" id="IPR017871">
    <property type="entry name" value="ABC_transporter-like_CS"/>
</dbReference>
<evidence type="ECO:0000313" key="12">
    <source>
        <dbReference type="EMBL" id="KAF2796730.1"/>
    </source>
</evidence>
<sequence length="1633" mass="180921">MNLSLLFRQICWLSFKDLLLLLNSKRRVFTIIRAFTIPTIFIIYIAFIIRVYWPRETYGIGNPSTIRPLSQAIGEASGKRRTLALCNYGPTGGDIDSVIEMVASAAKGNNDQIVEVLHNPDELLTLCKSSLSGVTKCFAAAEFYSSPSEGGIWNYSIRVDGSHGLKINVENNKNDAEVFPIPLQHAIDSAIADVGSGAGSRALPSNIKEYPYTSKTQKEWDDTLVTSIQNANAKYIGVVWYIGFIGLCYQLVGVMASEREKGMAALLESMMPNVARWEPQVARLSGHWVAFTLVYFPSWIIMSILAKIGLFPKTNPAILIIFFILTGLSLNSFSILGASFFKRAQLSGITVVVVALLLGVAAQISAKTLSTGAVAVLGLLFTPMTFVFHMIWLARYEHKQISPNLIEAAPDATWRLPGLVFWIFMVIQIFVYPIIAALVEHSLYHSSSRGRTIVYSDSAQPVVLTNFTKHYSPNWFFRKVAPFFGIKKTVVQAVNAVSVAPMKGQIMVLVGANGCGKSTTLNAIAGLGDITSGSITVNGSGGIGICPQKNVLWEYLTVAQHAKIFNRIKSSTISPTADGELSQLIYDCGLTHKIQAFSDVLSGGQKRKLQLIMMLTGGSQVCCVDEVSGGLDPLSRRKIWDIMLAARGSRTIVLTTHFLDEAEFLADHMVIMSKGSLKTEGSVSQLKTKLGGGYRFHFLHGTGYSALPDVEELFLGEHKESMFDQTVYTVKDSHRSMIILKELESRRITEYQVTGPTVEEVFMKLAEDPEDMITKEESNQDKQARGTANETVDDILMTGTAVGFLQQSFILFKKRLTVLKRNYLPYVSAFLIPIIATALISILLKDRKYAGCSPNQQVDETDLETLSTKSDYKPLLVVGPASALLNVNLTNFQAMLPKQFGDANASVAALRDYIQVVDTFEEYQSFIKANFSKVTPGGFFLGDEPVFSFYSDLGFLGLYSAIFMQNAMDMLLTNTTISTTFRSFNYPWPSDATNQFQFIFYFGLIMSCYPAFFALYPTRERLLNIRALQYSNGARPFPLWLAYLTFDWLNIFVTSVIMTIILAASTPDNWWNIGYLFVVLFLYGMASLLWSYMVALFAKSQLAAFAIAAGSQAFFLLMYFTGVMNIQSNVEASKVDQTISIFNYTFSLITPSGNLVRALIISMNMFGTLCRGTPSRIATYPGEISLYGGPILYLIGQSLVMFGILMIVDHKWAAGWFSRKITPTKDAEDQETREKEVSEEIERVANATDGLRVQHLTRSFKSRQYGAMTAVDDVTFGVKKGEVFAIVGPNGAGKSTTIGMLRGEIQPSLSDAEIHLGNIDVRNDRRTARARLGVCPQFDAVDQMTVLEHLEFYAGVRGVSDVKRNARQIVKAVGLDRFANSMASRLSGGNKRKLSLGIALIGNPELVLLDEPSSGMDPLAKRRMWKTLAEFVPGRSVLLTTHSMEEADHLADRVGVLAKRILDIGTTAHLREKHGYGFHVQLICKSAPHTNEDEIKGIQMWVEENLPGARAEGYAYHGQLRFNVPARLPAISTTVPTSTTPTIKDSEIEEIDPGSKKEEEEAATVGKLFVLLEENKDKLGLEFYSVSPSTFDEVFLRVVEKHNVGEEDSPSVKKDWKYWVRTVGKTLLPFVFI</sequence>
<keyword evidence="4 10" id="KW-0812">Transmembrane</keyword>
<dbReference type="InterPro" id="IPR027417">
    <property type="entry name" value="P-loop_NTPase"/>
</dbReference>
<evidence type="ECO:0000256" key="2">
    <source>
        <dbReference type="ARBA" id="ARBA00008869"/>
    </source>
</evidence>
<dbReference type="PROSITE" id="PS50893">
    <property type="entry name" value="ABC_TRANSPORTER_2"/>
    <property type="match status" value="2"/>
</dbReference>
<feature type="transmembrane region" description="Helical" evidence="10">
    <location>
        <begin position="419"/>
        <end position="439"/>
    </location>
</feature>
<feature type="transmembrane region" description="Helical" evidence="10">
    <location>
        <begin position="823"/>
        <end position="844"/>
    </location>
</feature>
<dbReference type="FunFam" id="3.40.50.300:FF:001345">
    <property type="entry name" value="Related to ABC transporter"/>
    <property type="match status" value="1"/>
</dbReference>
<feature type="transmembrane region" description="Helical" evidence="10">
    <location>
        <begin position="1102"/>
        <end position="1121"/>
    </location>
</feature>
<comment type="similarity">
    <text evidence="2">Belongs to the ABC transporter superfamily. ABCA family.</text>
</comment>
<keyword evidence="7" id="KW-0067">ATP-binding</keyword>
<dbReference type="GO" id="GO:0140359">
    <property type="term" value="F:ABC-type transporter activity"/>
    <property type="evidence" value="ECO:0007669"/>
    <property type="project" value="InterPro"/>
</dbReference>
<evidence type="ECO:0000256" key="7">
    <source>
        <dbReference type="ARBA" id="ARBA00022840"/>
    </source>
</evidence>
<feature type="domain" description="ABC transporter" evidence="11">
    <location>
        <begin position="1251"/>
        <end position="1483"/>
    </location>
</feature>
<dbReference type="SUPFAM" id="SSF52540">
    <property type="entry name" value="P-loop containing nucleoside triphosphate hydrolases"/>
    <property type="match status" value="2"/>
</dbReference>
<dbReference type="CDD" id="cd03263">
    <property type="entry name" value="ABC_subfamily_A"/>
    <property type="match status" value="2"/>
</dbReference>
<evidence type="ECO:0000256" key="9">
    <source>
        <dbReference type="ARBA" id="ARBA00023136"/>
    </source>
</evidence>
<evidence type="ECO:0000256" key="6">
    <source>
        <dbReference type="ARBA" id="ARBA00022741"/>
    </source>
</evidence>
<feature type="transmembrane region" description="Helical" evidence="10">
    <location>
        <begin position="1184"/>
        <end position="1208"/>
    </location>
</feature>
<gene>
    <name evidence="12" type="ORF">K505DRAFT_270885</name>
</gene>
<evidence type="ECO:0000256" key="5">
    <source>
        <dbReference type="ARBA" id="ARBA00022737"/>
    </source>
</evidence>
<keyword evidence="13" id="KW-1185">Reference proteome</keyword>
<dbReference type="InterPro" id="IPR013525">
    <property type="entry name" value="ABC2_TM"/>
</dbReference>
<reference evidence="12" key="1">
    <citation type="journal article" date="2020" name="Stud. Mycol.">
        <title>101 Dothideomycetes genomes: a test case for predicting lifestyles and emergence of pathogens.</title>
        <authorList>
            <person name="Haridas S."/>
            <person name="Albert R."/>
            <person name="Binder M."/>
            <person name="Bloem J."/>
            <person name="Labutti K."/>
            <person name="Salamov A."/>
            <person name="Andreopoulos B."/>
            <person name="Baker S."/>
            <person name="Barry K."/>
            <person name="Bills G."/>
            <person name="Bluhm B."/>
            <person name="Cannon C."/>
            <person name="Castanera R."/>
            <person name="Culley D."/>
            <person name="Daum C."/>
            <person name="Ezra D."/>
            <person name="Gonzalez J."/>
            <person name="Henrissat B."/>
            <person name="Kuo A."/>
            <person name="Liang C."/>
            <person name="Lipzen A."/>
            <person name="Lutzoni F."/>
            <person name="Magnuson J."/>
            <person name="Mondo S."/>
            <person name="Nolan M."/>
            <person name="Ohm R."/>
            <person name="Pangilinan J."/>
            <person name="Park H.-J."/>
            <person name="Ramirez L."/>
            <person name="Alfaro M."/>
            <person name="Sun H."/>
            <person name="Tritt A."/>
            <person name="Yoshinaga Y."/>
            <person name="Zwiers L.-H."/>
            <person name="Turgeon B."/>
            <person name="Goodwin S."/>
            <person name="Spatafora J."/>
            <person name="Crous P."/>
            <person name="Grigoriev I."/>
        </authorList>
    </citation>
    <scope>NUCLEOTIDE SEQUENCE</scope>
    <source>
        <strain evidence="12">CBS 109.77</strain>
    </source>
</reference>
<feature type="transmembrane region" description="Helical" evidence="10">
    <location>
        <begin position="238"/>
        <end position="257"/>
    </location>
</feature>
<keyword evidence="6" id="KW-0547">Nucleotide-binding</keyword>
<organism evidence="12 13">
    <name type="scientific">Melanomma pulvis-pyrius CBS 109.77</name>
    <dbReference type="NCBI Taxonomy" id="1314802"/>
    <lineage>
        <taxon>Eukaryota</taxon>
        <taxon>Fungi</taxon>
        <taxon>Dikarya</taxon>
        <taxon>Ascomycota</taxon>
        <taxon>Pezizomycotina</taxon>
        <taxon>Dothideomycetes</taxon>
        <taxon>Pleosporomycetidae</taxon>
        <taxon>Pleosporales</taxon>
        <taxon>Melanommataceae</taxon>
        <taxon>Melanomma</taxon>
    </lineage>
</organism>
<accession>A0A6A6XJL8</accession>
<feature type="transmembrane region" description="Helical" evidence="10">
    <location>
        <begin position="346"/>
        <end position="366"/>
    </location>
</feature>
<comment type="subcellular location">
    <subcellularLocation>
        <location evidence="1">Membrane</location>
        <topology evidence="1">Multi-pass membrane protein</topology>
    </subcellularLocation>
</comment>
<dbReference type="EMBL" id="MU001824">
    <property type="protein sequence ID" value="KAF2796730.1"/>
    <property type="molecule type" value="Genomic_DNA"/>
</dbReference>
<feature type="transmembrane region" description="Helical" evidence="10">
    <location>
        <begin position="1037"/>
        <end position="1064"/>
    </location>
</feature>
<evidence type="ECO:0000259" key="11">
    <source>
        <dbReference type="PROSITE" id="PS50893"/>
    </source>
</evidence>
<evidence type="ECO:0000256" key="1">
    <source>
        <dbReference type="ARBA" id="ARBA00004141"/>
    </source>
</evidence>
<evidence type="ECO:0000256" key="4">
    <source>
        <dbReference type="ARBA" id="ARBA00022692"/>
    </source>
</evidence>
<dbReference type="Gene3D" id="3.40.50.300">
    <property type="entry name" value="P-loop containing nucleotide triphosphate hydrolases"/>
    <property type="match status" value="2"/>
</dbReference>
<evidence type="ECO:0000256" key="8">
    <source>
        <dbReference type="ARBA" id="ARBA00022989"/>
    </source>
</evidence>
<feature type="transmembrane region" description="Helical" evidence="10">
    <location>
        <begin position="318"/>
        <end position="340"/>
    </location>
</feature>
<keyword evidence="5" id="KW-0677">Repeat</keyword>
<dbReference type="Proteomes" id="UP000799757">
    <property type="component" value="Unassembled WGS sequence"/>
</dbReference>
<keyword evidence="9 10" id="KW-0472">Membrane</keyword>
<feature type="transmembrane region" description="Helical" evidence="10">
    <location>
        <begin position="28"/>
        <end position="53"/>
    </location>
</feature>
<protein>
    <submittedName>
        <fullName evidence="12">ABC transporter domain-containing protein</fullName>
    </submittedName>
</protein>
<keyword evidence="8 10" id="KW-1133">Transmembrane helix</keyword>
<dbReference type="InterPro" id="IPR003439">
    <property type="entry name" value="ABC_transporter-like_ATP-bd"/>
</dbReference>